<evidence type="ECO:0000313" key="9">
    <source>
        <dbReference type="EMBL" id="KAH7643652.1"/>
    </source>
</evidence>
<evidence type="ECO:0000256" key="1">
    <source>
        <dbReference type="ARBA" id="ARBA00009801"/>
    </source>
</evidence>
<reference evidence="9" key="3">
    <citation type="journal article" date="2021" name="World Allergy Organ. J.">
        <title>Chromosome-level assembly of Dermatophagoides farinae genome and transcriptome reveals two novel allergens Der f 37 and Der f 39.</title>
        <authorList>
            <person name="Chen J."/>
            <person name="Cai Z."/>
            <person name="Fan D."/>
            <person name="Hu J."/>
            <person name="Hou Y."/>
            <person name="He Y."/>
            <person name="Zhang Z."/>
            <person name="Zhao Z."/>
            <person name="Gao P."/>
            <person name="Hu W."/>
            <person name="Sun J."/>
            <person name="Li J."/>
            <person name="Ji K."/>
        </authorList>
    </citation>
    <scope>NUCLEOTIDE SEQUENCE</scope>
    <source>
        <strain evidence="9">JKM2019</strain>
    </source>
</reference>
<feature type="region of interest" description="Disordered" evidence="8">
    <location>
        <begin position="237"/>
        <end position="259"/>
    </location>
</feature>
<name>A0A922HM78_DERFA</name>
<evidence type="ECO:0000313" key="10">
    <source>
        <dbReference type="EMBL" id="KAH9497421.1"/>
    </source>
</evidence>
<dbReference type="InterPro" id="IPR040309">
    <property type="entry name" value="Naf1"/>
</dbReference>
<dbReference type="EMBL" id="SDOV01000002">
    <property type="protein sequence ID" value="KAH7643652.1"/>
    <property type="molecule type" value="Genomic_DNA"/>
</dbReference>
<evidence type="ECO:0000313" key="11">
    <source>
        <dbReference type="Proteomes" id="UP000790347"/>
    </source>
</evidence>
<dbReference type="GO" id="GO:0005730">
    <property type="term" value="C:nucleolus"/>
    <property type="evidence" value="ECO:0007669"/>
    <property type="project" value="UniProtKB-SubCell"/>
</dbReference>
<evidence type="ECO:0000256" key="3">
    <source>
        <dbReference type="ARBA" id="ARBA00022552"/>
    </source>
</evidence>
<evidence type="ECO:0000256" key="5">
    <source>
        <dbReference type="ARBA" id="ARBA00022884"/>
    </source>
</evidence>
<comment type="similarity">
    <text evidence="1">Belongs to the NAF1 family.</text>
</comment>
<comment type="subunit">
    <text evidence="7">Component of the small nucleolar ribonucleoprotein particles containing H/ACA-type snoRNAs (H/ACA snoRNPs).</text>
</comment>
<keyword evidence="6 7" id="KW-0539">Nucleus</keyword>
<dbReference type="GO" id="GO:0000493">
    <property type="term" value="P:box H/ACA snoRNP assembly"/>
    <property type="evidence" value="ECO:0007669"/>
    <property type="project" value="InterPro"/>
</dbReference>
<comment type="similarity">
    <text evidence="7">Belongs to the GAR1 family.</text>
</comment>
<dbReference type="Proteomes" id="UP000790347">
    <property type="component" value="Unassembled WGS sequence"/>
</dbReference>
<dbReference type="GO" id="GO:0005732">
    <property type="term" value="C:sno(s)RNA-containing ribonucleoprotein complex"/>
    <property type="evidence" value="ECO:0007669"/>
    <property type="project" value="InterPro"/>
</dbReference>
<protein>
    <recommendedName>
        <fullName evidence="7">H/ACA ribonucleoprotein complex subunit</fullName>
    </recommendedName>
</protein>
<keyword evidence="7 10" id="KW-0687">Ribonucleoprotein</keyword>
<dbReference type="GO" id="GO:0001522">
    <property type="term" value="P:pseudouridine synthesis"/>
    <property type="evidence" value="ECO:0007669"/>
    <property type="project" value="InterPro"/>
</dbReference>
<dbReference type="FunFam" id="2.40.10.230:FF:000002">
    <property type="entry name" value="H/ACA ribonucleoprotein complex non-core subunit NAF1"/>
    <property type="match status" value="1"/>
</dbReference>
<feature type="compositionally biased region" description="Acidic residues" evidence="8">
    <location>
        <begin position="87"/>
        <end position="100"/>
    </location>
</feature>
<reference evidence="10" key="1">
    <citation type="submission" date="2013-05" db="EMBL/GenBank/DDBJ databases">
        <authorList>
            <person name="Yim A.K.Y."/>
            <person name="Chan T.F."/>
            <person name="Ji K.M."/>
            <person name="Liu X.Y."/>
            <person name="Zhou J.W."/>
            <person name="Li R.Q."/>
            <person name="Yang K.Y."/>
            <person name="Li J."/>
            <person name="Li M."/>
            <person name="Law P.T.W."/>
            <person name="Wu Y.L."/>
            <person name="Cai Z.L."/>
            <person name="Qin H."/>
            <person name="Bao Y."/>
            <person name="Leung R.K.K."/>
            <person name="Ng P.K.S."/>
            <person name="Zou J."/>
            <person name="Zhong X.J."/>
            <person name="Ran P.X."/>
            <person name="Zhong N.S."/>
            <person name="Liu Z.G."/>
            <person name="Tsui S.K.W."/>
        </authorList>
    </citation>
    <scope>NUCLEOTIDE SEQUENCE</scope>
    <source>
        <strain evidence="10">Derf</strain>
        <tissue evidence="10">Whole organism</tissue>
    </source>
</reference>
<feature type="region of interest" description="Disordered" evidence="8">
    <location>
        <begin position="66"/>
        <end position="100"/>
    </location>
</feature>
<dbReference type="PANTHER" id="PTHR31633">
    <property type="entry name" value="H/ACA RIBONUCLEOPROTEIN COMPLEX NON-CORE SUBUNIT NAF1"/>
    <property type="match status" value="1"/>
</dbReference>
<comment type="caution">
    <text evidence="10">The sequence shown here is derived from an EMBL/GenBank/DDBJ whole genome shotgun (WGS) entry which is preliminary data.</text>
</comment>
<keyword evidence="2 7" id="KW-0690">Ribosome biogenesis</keyword>
<dbReference type="Gene3D" id="2.40.10.230">
    <property type="entry name" value="Probable tRNA pseudouridine synthase domain"/>
    <property type="match status" value="1"/>
</dbReference>
<evidence type="ECO:0000256" key="2">
    <source>
        <dbReference type="ARBA" id="ARBA00022517"/>
    </source>
</evidence>
<dbReference type="InterPro" id="IPR007504">
    <property type="entry name" value="H/ACA_rnp_Gar1/Naf1"/>
</dbReference>
<dbReference type="Pfam" id="PF04410">
    <property type="entry name" value="Gar1"/>
    <property type="match status" value="1"/>
</dbReference>
<feature type="compositionally biased region" description="Basic and acidic residues" evidence="8">
    <location>
        <begin position="66"/>
        <end position="81"/>
    </location>
</feature>
<gene>
    <name evidence="10" type="primary">NAF1</name>
    <name evidence="10" type="ORF">DERF_013414</name>
    <name evidence="9" type="ORF">HUG17_6014</name>
</gene>
<evidence type="ECO:0000256" key="6">
    <source>
        <dbReference type="ARBA" id="ARBA00023242"/>
    </source>
</evidence>
<evidence type="ECO:0000256" key="8">
    <source>
        <dbReference type="SAM" id="MobiDB-lite"/>
    </source>
</evidence>
<dbReference type="Proteomes" id="UP000828236">
    <property type="component" value="Unassembled WGS sequence"/>
</dbReference>
<dbReference type="GO" id="GO:0003723">
    <property type="term" value="F:RNA binding"/>
    <property type="evidence" value="ECO:0007669"/>
    <property type="project" value="UniProtKB-KW"/>
</dbReference>
<comment type="subcellular location">
    <subcellularLocation>
        <location evidence="7">Nucleus</location>
        <location evidence="7">Nucleolus</location>
    </subcellularLocation>
</comment>
<sequence>MAHRPIVVYSSDSDCMEDGDDDDVVNNKQPNPISVDELIIQDIIDRILIKVQKRVIIKNSFGSHREQPIHYDSDDSGDDHLSPWSIDNDESDINIDDDSDTETTTIACKTKGELTFDELPKIERLNIHSPIEQLTQIGTVSSIVNQLVIIQSFTTVHVLDLDSTLFLKDGSALGQIFDVIGPVRQPNYVVRFNSPKEIHDMNITINMAIYYNGYFPEPYTKYVFVNNLITEKGCDASWKDNNEPPPEHQDYSDDEQERKARWKYQAKSRINHGKYEN</sequence>
<dbReference type="GO" id="GO:0006364">
    <property type="term" value="P:rRNA processing"/>
    <property type="evidence" value="ECO:0007669"/>
    <property type="project" value="UniProtKB-KW"/>
</dbReference>
<reference evidence="9" key="2">
    <citation type="submission" date="2020-06" db="EMBL/GenBank/DDBJ databases">
        <authorList>
            <person name="Ji K."/>
            <person name="Li J."/>
        </authorList>
    </citation>
    <scope>NUCLEOTIDE SEQUENCE</scope>
    <source>
        <strain evidence="9">JKM2019</strain>
        <tissue evidence="9">Whole body</tissue>
    </source>
</reference>
<dbReference type="OrthoDB" id="21550at2759"/>
<evidence type="ECO:0000256" key="4">
    <source>
        <dbReference type="ARBA" id="ARBA00022553"/>
    </source>
</evidence>
<proteinExistence type="inferred from homology"/>
<keyword evidence="3 7" id="KW-0698">rRNA processing</keyword>
<dbReference type="AlphaFoldDB" id="A0A922HM78"/>
<dbReference type="EMBL" id="ASGP02000007">
    <property type="protein sequence ID" value="KAH9497421.1"/>
    <property type="molecule type" value="Genomic_DNA"/>
</dbReference>
<comment type="function">
    <text evidence="7">Required for ribosome biogenesis. Part of a complex which catalyzes pseudouridylation of rRNA. This involves the isomerization of uridine such that the ribose is subsequently attached to C5, instead of the normal N1. Pseudouridine ("psi") residues may serve to stabilize the conformation of rRNAs.</text>
</comment>
<dbReference type="GO" id="GO:0043489">
    <property type="term" value="P:RNA stabilization"/>
    <property type="evidence" value="ECO:0007669"/>
    <property type="project" value="UniProtKB-ARBA"/>
</dbReference>
<accession>A0A922HM78</accession>
<keyword evidence="5 7" id="KW-0694">RNA-binding</keyword>
<dbReference type="PANTHER" id="PTHR31633:SF1">
    <property type="entry name" value="H_ACA RIBONUCLEOPROTEIN COMPLEX NON-CORE SUBUNIT NAF1"/>
    <property type="match status" value="1"/>
</dbReference>
<reference evidence="10" key="4">
    <citation type="journal article" date="2022" name="Res Sq">
        <title>Comparative Genomics Reveals Insights into the Divergent Evolution of Astigmatic Mites and Household Pest Adaptations.</title>
        <authorList>
            <person name="Xiong Q."/>
            <person name="Wan A.T.-Y."/>
            <person name="Liu X.-Y."/>
            <person name="Fung C.S.-H."/>
            <person name="Xiao X."/>
            <person name="Malainual N."/>
            <person name="Hou J."/>
            <person name="Wang L."/>
            <person name="Wang M."/>
            <person name="Yang K."/>
            <person name="Cui Y."/>
            <person name="Leung E."/>
            <person name="Nong W."/>
            <person name="Shin S.-K."/>
            <person name="Au S."/>
            <person name="Jeong K.Y."/>
            <person name="Chew F.T."/>
            <person name="Hui J."/>
            <person name="Leung T.F."/>
            <person name="Tungtrongchitr A."/>
            <person name="Zhong N."/>
            <person name="Liu Z."/>
            <person name="Tsui S."/>
        </authorList>
    </citation>
    <scope>NUCLEOTIDE SEQUENCE</scope>
    <source>
        <strain evidence="10">Derf</strain>
        <tissue evidence="10">Whole organism</tissue>
    </source>
</reference>
<keyword evidence="11" id="KW-1185">Reference proteome</keyword>
<dbReference type="InterPro" id="IPR009000">
    <property type="entry name" value="Transl_B-barrel_sf"/>
</dbReference>
<organism evidence="10 11">
    <name type="scientific">Dermatophagoides farinae</name>
    <name type="common">American house dust mite</name>
    <dbReference type="NCBI Taxonomy" id="6954"/>
    <lineage>
        <taxon>Eukaryota</taxon>
        <taxon>Metazoa</taxon>
        <taxon>Ecdysozoa</taxon>
        <taxon>Arthropoda</taxon>
        <taxon>Chelicerata</taxon>
        <taxon>Arachnida</taxon>
        <taxon>Acari</taxon>
        <taxon>Acariformes</taxon>
        <taxon>Sarcoptiformes</taxon>
        <taxon>Astigmata</taxon>
        <taxon>Psoroptidia</taxon>
        <taxon>Analgoidea</taxon>
        <taxon>Pyroglyphidae</taxon>
        <taxon>Dermatophagoidinae</taxon>
        <taxon>Dermatophagoides</taxon>
    </lineage>
</organism>
<dbReference type="InterPro" id="IPR038664">
    <property type="entry name" value="Gar1/Naf1_Cbf5-bd_sf"/>
</dbReference>
<dbReference type="SUPFAM" id="SSF50447">
    <property type="entry name" value="Translation proteins"/>
    <property type="match status" value="1"/>
</dbReference>
<keyword evidence="4" id="KW-0597">Phosphoprotein</keyword>
<evidence type="ECO:0000256" key="7">
    <source>
        <dbReference type="RuleBase" id="RU364004"/>
    </source>
</evidence>